<dbReference type="PANTHER" id="PTHR24223">
    <property type="entry name" value="ATP-BINDING CASSETTE SUB-FAMILY C"/>
    <property type="match status" value="1"/>
</dbReference>
<dbReference type="InterPro" id="IPR036640">
    <property type="entry name" value="ABC1_TM_sf"/>
</dbReference>
<organism evidence="11 12">
    <name type="scientific">Cryptosporidium xiaoi</name>
    <dbReference type="NCBI Taxonomy" id="659607"/>
    <lineage>
        <taxon>Eukaryota</taxon>
        <taxon>Sar</taxon>
        <taxon>Alveolata</taxon>
        <taxon>Apicomplexa</taxon>
        <taxon>Conoidasida</taxon>
        <taxon>Coccidia</taxon>
        <taxon>Eucoccidiorida</taxon>
        <taxon>Eimeriorina</taxon>
        <taxon>Cryptosporidiidae</taxon>
        <taxon>Cryptosporidium</taxon>
    </lineage>
</organism>
<feature type="region of interest" description="Disordered" evidence="8">
    <location>
        <begin position="812"/>
        <end position="846"/>
    </location>
</feature>
<dbReference type="Proteomes" id="UP001311799">
    <property type="component" value="Unassembled WGS sequence"/>
</dbReference>
<dbReference type="PROSITE" id="PS00211">
    <property type="entry name" value="ABC_TRANSPORTER_1"/>
    <property type="match status" value="1"/>
</dbReference>
<keyword evidence="12" id="KW-1185">Reference proteome</keyword>
<feature type="transmembrane region" description="Helical" evidence="9">
    <location>
        <begin position="1110"/>
        <end position="1134"/>
    </location>
</feature>
<dbReference type="InterPro" id="IPR003439">
    <property type="entry name" value="ABC_transporter-like_ATP-bd"/>
</dbReference>
<feature type="transmembrane region" description="Helical" evidence="9">
    <location>
        <begin position="987"/>
        <end position="1006"/>
    </location>
</feature>
<dbReference type="EMBL" id="JAWDEY010000032">
    <property type="protein sequence ID" value="KAK6588461.1"/>
    <property type="molecule type" value="Genomic_DNA"/>
</dbReference>
<dbReference type="GO" id="GO:0005524">
    <property type="term" value="F:ATP binding"/>
    <property type="evidence" value="ECO:0007669"/>
    <property type="project" value="UniProtKB-KW"/>
</dbReference>
<name>A0AAV9XUT7_9CRYT</name>
<dbReference type="GO" id="GO:0016020">
    <property type="term" value="C:membrane"/>
    <property type="evidence" value="ECO:0007669"/>
    <property type="project" value="UniProtKB-SubCell"/>
</dbReference>
<feature type="transmembrane region" description="Helical" evidence="9">
    <location>
        <begin position="925"/>
        <end position="946"/>
    </location>
</feature>
<proteinExistence type="inferred from homology"/>
<feature type="compositionally biased region" description="Low complexity" evidence="8">
    <location>
        <begin position="822"/>
        <end position="832"/>
    </location>
</feature>
<feature type="domain" description="AAA+ ATPase" evidence="10">
    <location>
        <begin position="1272"/>
        <end position="1548"/>
    </location>
</feature>
<dbReference type="SMART" id="SM00382">
    <property type="entry name" value="AAA"/>
    <property type="match status" value="2"/>
</dbReference>
<dbReference type="Gene3D" id="1.20.1560.10">
    <property type="entry name" value="ABC transporter type 1, transmembrane domain"/>
    <property type="match status" value="2"/>
</dbReference>
<evidence type="ECO:0000313" key="12">
    <source>
        <dbReference type="Proteomes" id="UP001311799"/>
    </source>
</evidence>
<keyword evidence="7 9" id="KW-0472">Membrane</keyword>
<sequence>MYNNRDGYIKISNGSFLLTLIRMISELFRSISFVWITPYLDKNILYKNKEIFDLNGKYLDKLNNDNIKDYIEYIENAHIVDNKNVRKKHKNNKIMLLTLILLNKRLIFEILILKIFQILSSSLFSVNLNRFIVLNNSNIKNGVYKIIIKGMELIGIYVLRLIFESQCRYKSGKLSLNMESLLMKLGFSTIILCNEKNINENNIIGIIQGDCSSYPNFITSLLDLTTFPLKFMLTWYLLKEYIGDVAIKSILVFVFVFTLGLVLQIIGSCLKVPFMKYRDIRIHKTHEFLRNISQIKLHGEEKIYISDILQIRKKENYYNSLRILFIQLGIYLDYHVNIISQLVFFCIYILNKIEDSSKKAINNLGLSLKELGPTGVTVLNIFFTVSSIKGITTQLVEGFVSVIRFQSYINQRISLGSSIFKENADYFNNECLDSKTECCLSDDFELIDENHYIILMGKENKHIIDEYSKKQSLEFNDCFSVNIHCNSNKFEQVPLKINELFANRYDNINLKIKNGDKVFIIGQSGSGKTRFINYLLTNNNNKYVYHLKNNIPIGYVSQKPWLPTGTIRSVILFGLEYNESTYNKVVDCCCLFVDFNLWKEKDLKIINEGGDSLSKGQKTRICLARTLYQFFYHKNQITDNNNCCFYRIKVPLLFIFDDIFTNLDYIVGNRIFYNLFGKNGILSDNNITIITTIEIDTLTSLMSYSTNLNGKGKNSNGTDYFSLFYKYYCITGDFNIKSLDINLNDYQLVSSFKHFDHFCIDKYDDHNEEASIKCIYNKEENISTTPDIVCLTRDSVKFTPLLSDENNSISIQTPTSNTTTYESNCSSPNSLSSEEEFKESTPESQHPSFINNFVQDKKTNINSISEKFNIKGNISVTSYIWYLKNVGKINTIILVAILLGKSIMERISELLFTGQICTGFKLKSLLILYAAFTISGLFLGVVLFIYEAITCTACSNRIHSQLLDIILLKASNSTPIHILLNRFGGDMYILDTCIIKSIMSTILPVLTITGQLIYIVFNVPYFTVPFLFLWFSLYIYPISKKFISSYREYQRFLISIYSNIFSIVSCSQIGTLTIKMLKKENLLIKQAYSNINVYIKIKYIQLASTQWAGFWLNIGMTPIGILLNIIIYISKYHLYHINNDNKHRNILMINIIGSAELCIYYLPSIAEAISAFMYKYVQMEKEMCSVERILECINTIKEIEFENAVNKQILNNAIEDDNINFGCSHKGLIINDLIISAPVFSNKIDSNNVENNENASKCDTILVIKDKISALPGDIIGIVGRTGSGKSSLLNSIMGLNIRKKGYIILNGIDLDNINMEFALKSENCTSNGNSFNSRNKINEIIGLLPQDCYVTNGKTIKSLLDPFSEYSESKLIRVLEKYGLLEFINHLYYGLNTEISLDYSSIYEYNLCENDPFSSLNDDDFNKNKNSILNFNLNGKYCDLSSGFTKHLSRKIILSTSQIRYLLFIRLVINPLKYQLLLLDEPPNNVVFSIGNRNIYTLNIVNSIIPLSFSHCPVLIVSHNMDICEHCTSFWIIKNNRLSKVINKKFTDCYTHIWNEIVS</sequence>
<dbReference type="InterPro" id="IPR017871">
    <property type="entry name" value="ABC_transporter-like_CS"/>
</dbReference>
<feature type="transmembrane region" description="Helical" evidence="9">
    <location>
        <begin position="146"/>
        <end position="163"/>
    </location>
</feature>
<evidence type="ECO:0000256" key="2">
    <source>
        <dbReference type="ARBA" id="ARBA00009726"/>
    </source>
</evidence>
<feature type="domain" description="AAA+ ATPase" evidence="10">
    <location>
        <begin position="514"/>
        <end position="713"/>
    </location>
</feature>
<feature type="transmembrane region" description="Helical" evidence="9">
    <location>
        <begin position="1146"/>
        <end position="1163"/>
    </location>
</feature>
<dbReference type="InterPro" id="IPR050173">
    <property type="entry name" value="ABC_transporter_C-like"/>
</dbReference>
<dbReference type="InterPro" id="IPR003593">
    <property type="entry name" value="AAA+_ATPase"/>
</dbReference>
<feature type="compositionally biased region" description="Polar residues" evidence="8">
    <location>
        <begin position="812"/>
        <end position="821"/>
    </location>
</feature>
<dbReference type="Pfam" id="PF00005">
    <property type="entry name" value="ABC_tran"/>
    <property type="match status" value="2"/>
</dbReference>
<feature type="transmembrane region" description="Helical" evidence="9">
    <location>
        <begin position="1056"/>
        <end position="1074"/>
    </location>
</feature>
<evidence type="ECO:0000256" key="5">
    <source>
        <dbReference type="ARBA" id="ARBA00022840"/>
    </source>
</evidence>
<dbReference type="InterPro" id="IPR027417">
    <property type="entry name" value="P-loop_NTPase"/>
</dbReference>
<accession>A0AAV9XUT7</accession>
<dbReference type="SUPFAM" id="SSF52540">
    <property type="entry name" value="P-loop containing nucleoside triphosphate hydrolases"/>
    <property type="match status" value="2"/>
</dbReference>
<keyword evidence="5" id="KW-0067">ATP-binding</keyword>
<evidence type="ECO:0000256" key="3">
    <source>
        <dbReference type="ARBA" id="ARBA00022692"/>
    </source>
</evidence>
<keyword evidence="3 9" id="KW-0812">Transmembrane</keyword>
<evidence type="ECO:0000313" key="11">
    <source>
        <dbReference type="EMBL" id="KAK6588461.1"/>
    </source>
</evidence>
<reference evidence="11 12" key="1">
    <citation type="submission" date="2023-10" db="EMBL/GenBank/DDBJ databases">
        <title>Comparative genomics analysis reveals potential genetic determinants of host preference in Cryptosporidium xiaoi.</title>
        <authorList>
            <person name="Xiao L."/>
            <person name="Li J."/>
        </authorList>
    </citation>
    <scope>NUCLEOTIDE SEQUENCE [LARGE SCALE GENOMIC DNA]</scope>
    <source>
        <strain evidence="11 12">52996</strain>
    </source>
</reference>
<feature type="transmembrane region" description="Helical" evidence="9">
    <location>
        <begin position="217"/>
        <end position="238"/>
    </location>
</feature>
<evidence type="ECO:0000259" key="10">
    <source>
        <dbReference type="SMART" id="SM00382"/>
    </source>
</evidence>
<dbReference type="GO" id="GO:0016887">
    <property type="term" value="F:ATP hydrolysis activity"/>
    <property type="evidence" value="ECO:0007669"/>
    <property type="project" value="InterPro"/>
</dbReference>
<dbReference type="Gene3D" id="3.40.50.300">
    <property type="entry name" value="P-loop containing nucleotide triphosphate hydrolases"/>
    <property type="match status" value="2"/>
</dbReference>
<comment type="subcellular location">
    <subcellularLocation>
        <location evidence="1">Membrane</location>
        <topology evidence="1">Multi-pass membrane protein</topology>
    </subcellularLocation>
</comment>
<comment type="similarity">
    <text evidence="2">Belongs to the ABC transporter superfamily. ABCC family. Conjugate transporter (TC 3.A.1.208) subfamily.</text>
</comment>
<evidence type="ECO:0000256" key="8">
    <source>
        <dbReference type="SAM" id="MobiDB-lite"/>
    </source>
</evidence>
<evidence type="ECO:0000256" key="7">
    <source>
        <dbReference type="ARBA" id="ARBA00023136"/>
    </source>
</evidence>
<evidence type="ECO:0000256" key="1">
    <source>
        <dbReference type="ARBA" id="ARBA00004141"/>
    </source>
</evidence>
<feature type="transmembrane region" description="Helical" evidence="9">
    <location>
        <begin position="250"/>
        <end position="274"/>
    </location>
</feature>
<keyword evidence="4" id="KW-0547">Nucleotide-binding</keyword>
<evidence type="ECO:0000256" key="9">
    <source>
        <dbReference type="SAM" id="Phobius"/>
    </source>
</evidence>
<protein>
    <recommendedName>
        <fullName evidence="10">AAA+ ATPase domain-containing protein</fullName>
    </recommendedName>
</protein>
<dbReference type="SUPFAM" id="SSF90123">
    <property type="entry name" value="ABC transporter transmembrane region"/>
    <property type="match status" value="2"/>
</dbReference>
<feature type="transmembrane region" description="Helical" evidence="9">
    <location>
        <begin position="1012"/>
        <end position="1036"/>
    </location>
</feature>
<keyword evidence="6 9" id="KW-1133">Transmembrane helix</keyword>
<comment type="caution">
    <text evidence="11">The sequence shown here is derived from an EMBL/GenBank/DDBJ whole genome shotgun (WGS) entry which is preliminary data.</text>
</comment>
<dbReference type="GO" id="GO:0042626">
    <property type="term" value="F:ATPase-coupled transmembrane transporter activity"/>
    <property type="evidence" value="ECO:0007669"/>
    <property type="project" value="TreeGrafter"/>
</dbReference>
<gene>
    <name evidence="11" type="ORF">RS030_4596</name>
</gene>
<feature type="transmembrane region" description="Helical" evidence="9">
    <location>
        <begin position="106"/>
        <end position="126"/>
    </location>
</feature>
<dbReference type="PANTHER" id="PTHR24223:SF456">
    <property type="entry name" value="MULTIDRUG RESISTANCE-ASSOCIATED PROTEIN LETHAL(2)03659"/>
    <property type="match status" value="1"/>
</dbReference>
<evidence type="ECO:0000256" key="4">
    <source>
        <dbReference type="ARBA" id="ARBA00022741"/>
    </source>
</evidence>
<evidence type="ECO:0000256" key="6">
    <source>
        <dbReference type="ARBA" id="ARBA00022989"/>
    </source>
</evidence>